<keyword evidence="2" id="KW-0012">Acyltransferase</keyword>
<evidence type="ECO:0000256" key="1">
    <source>
        <dbReference type="ARBA" id="ARBA00022679"/>
    </source>
</evidence>
<keyword evidence="5" id="KW-1185">Reference proteome</keyword>
<dbReference type="AlphaFoldDB" id="A0A0W0HEJ7"/>
<proteinExistence type="predicted"/>
<gene>
    <name evidence="4" type="ORF">AO067_22760</name>
</gene>
<dbReference type="InterPro" id="IPR016181">
    <property type="entry name" value="Acyl_CoA_acyltransferase"/>
</dbReference>
<protein>
    <submittedName>
        <fullName evidence="4">GNAT family acetyltransferase</fullName>
    </submittedName>
</protein>
<evidence type="ECO:0000256" key="2">
    <source>
        <dbReference type="ARBA" id="ARBA00023315"/>
    </source>
</evidence>
<dbReference type="PROSITE" id="PS51186">
    <property type="entry name" value="GNAT"/>
    <property type="match status" value="1"/>
</dbReference>
<comment type="caution">
    <text evidence="4">The sequence shown here is derived from an EMBL/GenBank/DDBJ whole genome shotgun (WGS) entry which is preliminary data.</text>
</comment>
<sequence length="153" mass="16974">MRRNLAGSLPQIQWPSDVIVMPFNLDRAPDVHRLLTSGYLGGAGSVPDYRVWLAAFECDAEYDLSRCFVALLDGAVIGVIICWTSAFIKDLVVHPDARNRGTGFALLHHLFAHLAQRNESAVDLYVMENNLAARRLYGKAGMSYIKRIAIPTS</sequence>
<feature type="domain" description="N-acetyltransferase" evidence="3">
    <location>
        <begin position="18"/>
        <end position="153"/>
    </location>
</feature>
<evidence type="ECO:0000313" key="5">
    <source>
        <dbReference type="Proteomes" id="UP000053048"/>
    </source>
</evidence>
<dbReference type="Gene3D" id="3.40.630.30">
    <property type="match status" value="1"/>
</dbReference>
<dbReference type="PANTHER" id="PTHR43877">
    <property type="entry name" value="AMINOALKYLPHOSPHONATE N-ACETYLTRANSFERASE-RELATED-RELATED"/>
    <property type="match status" value="1"/>
</dbReference>
<dbReference type="Pfam" id="PF00583">
    <property type="entry name" value="Acetyltransf_1"/>
    <property type="match status" value="1"/>
</dbReference>
<accession>A0A0W0HEJ7</accession>
<dbReference type="CDD" id="cd04301">
    <property type="entry name" value="NAT_SF"/>
    <property type="match status" value="1"/>
</dbReference>
<evidence type="ECO:0000313" key="4">
    <source>
        <dbReference type="EMBL" id="KTB59223.1"/>
    </source>
</evidence>
<dbReference type="InterPro" id="IPR000182">
    <property type="entry name" value="GNAT_dom"/>
</dbReference>
<name>A0A0W0HEJ7_PSEVI</name>
<evidence type="ECO:0000259" key="3">
    <source>
        <dbReference type="PROSITE" id="PS51186"/>
    </source>
</evidence>
<keyword evidence="1 4" id="KW-0808">Transferase</keyword>
<dbReference type="EMBL" id="LKEJ01000150">
    <property type="protein sequence ID" value="KTB59223.1"/>
    <property type="molecule type" value="Genomic_DNA"/>
</dbReference>
<dbReference type="Proteomes" id="UP000053048">
    <property type="component" value="Unassembled WGS sequence"/>
</dbReference>
<dbReference type="SUPFAM" id="SSF55729">
    <property type="entry name" value="Acyl-CoA N-acyltransferases (Nat)"/>
    <property type="match status" value="1"/>
</dbReference>
<dbReference type="GO" id="GO:0016747">
    <property type="term" value="F:acyltransferase activity, transferring groups other than amino-acyl groups"/>
    <property type="evidence" value="ECO:0007669"/>
    <property type="project" value="InterPro"/>
</dbReference>
<reference evidence="4 5" key="1">
    <citation type="submission" date="2015-09" db="EMBL/GenBank/DDBJ databases">
        <title>Genome sequence of ICMP 13104.</title>
        <authorList>
            <person name="Visnovsky S."/>
            <person name="Lu A."/>
            <person name="Panda P."/>
            <person name="Pitman A."/>
        </authorList>
    </citation>
    <scope>NUCLEOTIDE SEQUENCE [LARGE SCALE GENOMIC DNA]</scope>
    <source>
        <strain evidence="4 5">ICMP 13104</strain>
    </source>
</reference>
<organism evidence="4 5">
    <name type="scientific">Pseudomonas viridiflava ICMP 13104</name>
    <dbReference type="NCBI Taxonomy" id="1198305"/>
    <lineage>
        <taxon>Bacteria</taxon>
        <taxon>Pseudomonadati</taxon>
        <taxon>Pseudomonadota</taxon>
        <taxon>Gammaproteobacteria</taxon>
        <taxon>Pseudomonadales</taxon>
        <taxon>Pseudomonadaceae</taxon>
        <taxon>Pseudomonas</taxon>
    </lineage>
</organism>
<dbReference type="InterPro" id="IPR050832">
    <property type="entry name" value="Bact_Acetyltransf"/>
</dbReference>